<keyword evidence="1" id="KW-0472">Membrane</keyword>
<feature type="transmembrane region" description="Helical" evidence="1">
    <location>
        <begin position="111"/>
        <end position="129"/>
    </location>
</feature>
<evidence type="ECO:0000313" key="2">
    <source>
        <dbReference type="EMBL" id="HHY26265.1"/>
    </source>
</evidence>
<proteinExistence type="predicted"/>
<feature type="transmembrane region" description="Helical" evidence="1">
    <location>
        <begin position="48"/>
        <end position="70"/>
    </location>
</feature>
<dbReference type="EMBL" id="DUTF01000133">
    <property type="protein sequence ID" value="HHY26265.1"/>
    <property type="molecule type" value="Genomic_DNA"/>
</dbReference>
<accession>A0A7C6Z3K2</accession>
<dbReference type="AlphaFoldDB" id="A0A7C6Z3K2"/>
<dbReference type="Pfam" id="PF14387">
    <property type="entry name" value="DUF4418"/>
    <property type="match status" value="1"/>
</dbReference>
<evidence type="ECO:0000256" key="1">
    <source>
        <dbReference type="SAM" id="Phobius"/>
    </source>
</evidence>
<protein>
    <submittedName>
        <fullName evidence="2">DUF4418 family protein</fullName>
    </submittedName>
</protein>
<keyword evidence="1" id="KW-1133">Transmembrane helix</keyword>
<name>A0A7C6Z3K2_9FIRM</name>
<evidence type="ECO:0000313" key="3">
    <source>
        <dbReference type="Proteomes" id="UP000553059"/>
    </source>
</evidence>
<dbReference type="InterPro" id="IPR025531">
    <property type="entry name" value="DUF4418"/>
</dbReference>
<keyword evidence="1" id="KW-0812">Transmembrane</keyword>
<reference evidence="2 3" key="1">
    <citation type="journal article" date="2020" name="Biotechnol. Biofuels">
        <title>New insights from the biogas microbiome by comprehensive genome-resolved metagenomics of nearly 1600 species originating from multiple anaerobic digesters.</title>
        <authorList>
            <person name="Campanaro S."/>
            <person name="Treu L."/>
            <person name="Rodriguez-R L.M."/>
            <person name="Kovalovszki A."/>
            <person name="Ziels R.M."/>
            <person name="Maus I."/>
            <person name="Zhu X."/>
            <person name="Kougias P.G."/>
            <person name="Basile A."/>
            <person name="Luo G."/>
            <person name="Schluter A."/>
            <person name="Konstantinidis K.T."/>
            <person name="Angelidaki I."/>
        </authorList>
    </citation>
    <scope>NUCLEOTIDE SEQUENCE [LARGE SCALE GENOMIC DNA]</scope>
    <source>
        <strain evidence="2">AS05jafATM_4</strain>
    </source>
</reference>
<feature type="transmembrane region" description="Helical" evidence="1">
    <location>
        <begin position="77"/>
        <end position="99"/>
    </location>
</feature>
<sequence>MKFFTQKHLAYGLLAIIAIVLGAIYIWAPVCDGLLELKNGNMVHMKCFYTAQASTIIAILLLVQSIYIIITNKRNPFMVITLGIMLILVTFESIIGIGVCKKVMACHETAFWLRASGTLTIVIGLVSLFKKELDT</sequence>
<dbReference type="Proteomes" id="UP000553059">
    <property type="component" value="Unassembled WGS sequence"/>
</dbReference>
<feature type="transmembrane region" description="Helical" evidence="1">
    <location>
        <begin position="9"/>
        <end position="28"/>
    </location>
</feature>
<gene>
    <name evidence="2" type="ORF">GX523_05855</name>
</gene>
<comment type="caution">
    <text evidence="2">The sequence shown here is derived from an EMBL/GenBank/DDBJ whole genome shotgun (WGS) entry which is preliminary data.</text>
</comment>
<organism evidence="2 3">
    <name type="scientific">Desulfitobacterium dehalogenans</name>
    <dbReference type="NCBI Taxonomy" id="36854"/>
    <lineage>
        <taxon>Bacteria</taxon>
        <taxon>Bacillati</taxon>
        <taxon>Bacillota</taxon>
        <taxon>Clostridia</taxon>
        <taxon>Eubacteriales</taxon>
        <taxon>Desulfitobacteriaceae</taxon>
        <taxon>Desulfitobacterium</taxon>
    </lineage>
</organism>